<dbReference type="PANTHER" id="PTHR37096">
    <property type="entry name" value="YALI0E33429P"/>
    <property type="match status" value="1"/>
</dbReference>
<sequence length="271" mass="30977">MSIGGSCISNALKTGSNIHYITQVNNKKIFFDRKRELNMFNNAFSDDPELHVILSPSSRKPALVREVGDYAPPPILIVDEANLISQLGDSSKEREILLKSFLNWLMINTKQENRFHAVLTPSDLFFFFELDCKSLALHIPHATPYVVGDLSKEEANEYFEKYVLPRYECRITGTRMLIIDRYVKEYKILEGKLADREFSVFRLKYGKLRSGLVPARSPDKPHDPLWNLGELIKVMKAVVKAENKGGSNLDCDEQTSLRVMEYLLDDLNEAS</sequence>
<dbReference type="EMBL" id="CAJVPV010006149">
    <property type="protein sequence ID" value="CAG8600765.1"/>
    <property type="molecule type" value="Genomic_DNA"/>
</dbReference>
<dbReference type="PANTHER" id="PTHR37096:SF1">
    <property type="entry name" value="AAA+ ATPASE DOMAIN-CONTAINING PROTEIN"/>
    <property type="match status" value="1"/>
</dbReference>
<proteinExistence type="predicted"/>
<dbReference type="AlphaFoldDB" id="A0A9N9CHP7"/>
<gene>
    <name evidence="1" type="ORF">AMORRO_LOCUS7774</name>
</gene>
<evidence type="ECO:0000313" key="2">
    <source>
        <dbReference type="Proteomes" id="UP000789342"/>
    </source>
</evidence>
<organism evidence="1 2">
    <name type="scientific">Acaulospora morrowiae</name>
    <dbReference type="NCBI Taxonomy" id="94023"/>
    <lineage>
        <taxon>Eukaryota</taxon>
        <taxon>Fungi</taxon>
        <taxon>Fungi incertae sedis</taxon>
        <taxon>Mucoromycota</taxon>
        <taxon>Glomeromycotina</taxon>
        <taxon>Glomeromycetes</taxon>
        <taxon>Diversisporales</taxon>
        <taxon>Acaulosporaceae</taxon>
        <taxon>Acaulospora</taxon>
    </lineage>
</organism>
<dbReference type="OrthoDB" id="2150628at2759"/>
<evidence type="ECO:0000313" key="1">
    <source>
        <dbReference type="EMBL" id="CAG8600765.1"/>
    </source>
</evidence>
<protein>
    <submittedName>
        <fullName evidence="1">18332_t:CDS:1</fullName>
    </submittedName>
</protein>
<dbReference type="Proteomes" id="UP000789342">
    <property type="component" value="Unassembled WGS sequence"/>
</dbReference>
<comment type="caution">
    <text evidence="1">The sequence shown here is derived from an EMBL/GenBank/DDBJ whole genome shotgun (WGS) entry which is preliminary data.</text>
</comment>
<keyword evidence="2" id="KW-1185">Reference proteome</keyword>
<dbReference type="InterPro" id="IPR051667">
    <property type="entry name" value="Archaeal_ATPase_domain"/>
</dbReference>
<accession>A0A9N9CHP7</accession>
<reference evidence="1" key="1">
    <citation type="submission" date="2021-06" db="EMBL/GenBank/DDBJ databases">
        <authorList>
            <person name="Kallberg Y."/>
            <person name="Tangrot J."/>
            <person name="Rosling A."/>
        </authorList>
    </citation>
    <scope>NUCLEOTIDE SEQUENCE</scope>
    <source>
        <strain evidence="1">CL551</strain>
    </source>
</reference>
<name>A0A9N9CHP7_9GLOM</name>